<dbReference type="SUPFAM" id="SSF46785">
    <property type="entry name" value="Winged helix' DNA-binding domain"/>
    <property type="match status" value="1"/>
</dbReference>
<dbReference type="InterPro" id="IPR036390">
    <property type="entry name" value="WH_DNA-bd_sf"/>
</dbReference>
<comment type="caution">
    <text evidence="1">The sequence shown here is derived from an EMBL/GenBank/DDBJ whole genome shotgun (WGS) entry which is preliminary data.</text>
</comment>
<keyword evidence="2" id="KW-1185">Reference proteome</keyword>
<evidence type="ECO:0008006" key="3">
    <source>
        <dbReference type="Google" id="ProtNLM"/>
    </source>
</evidence>
<protein>
    <recommendedName>
        <fullName evidence="3">HTH marR-type domain-containing protein</fullName>
    </recommendedName>
</protein>
<dbReference type="Proteomes" id="UP000036464">
    <property type="component" value="Unassembled WGS sequence"/>
</dbReference>
<evidence type="ECO:0000313" key="1">
    <source>
        <dbReference type="EMBL" id="KLO27663.1"/>
    </source>
</evidence>
<sequence>MTTEAVSDDDRRADVTVRAGSVRHIVEIKAQASINTAKAHQLIKSAEALPLETHLLTVARTSTEEARRLLQNAGIGLIDAQGNIRIDLPGIFVWTEGRLARPERHGDNVDPPVKLTGKAGVAAQALLREPQRWWRVADLATTAEVSPALAHRVFSRLERDGLITVDGAGPKRVRRVSDATALLDLLAEELRDRRVKHVRAFRLARDARTHAHILSEQLTDAGVDHAVTGPAGAARLAPFVTSIPVVDIWITEAADLDLAVQTVGADPVPDGHNILLRQEPGDAPLAFRSSVEGVWTVNPFRLYCDLRRDPRRGKEQADRIRQEVIRF</sequence>
<proteinExistence type="predicted"/>
<evidence type="ECO:0000313" key="2">
    <source>
        <dbReference type="Proteomes" id="UP000036464"/>
    </source>
</evidence>
<accession>A0ABR5FD80</accession>
<reference evidence="1 2" key="1">
    <citation type="submission" date="2015-05" db="EMBL/GenBank/DDBJ databases">
        <title>Genome sequence of Mycobacterium heraklionense Davo strain.</title>
        <authorList>
            <person name="Greninger A.L."/>
            <person name="Cunningham G."/>
            <person name="Miller S."/>
        </authorList>
    </citation>
    <scope>NUCLEOTIDE SEQUENCE [LARGE SCALE GENOMIC DNA]</scope>
    <source>
        <strain evidence="1 2">Davo</strain>
    </source>
</reference>
<dbReference type="EMBL" id="LDPO01000013">
    <property type="protein sequence ID" value="KLO27663.1"/>
    <property type="molecule type" value="Genomic_DNA"/>
</dbReference>
<gene>
    <name evidence="1" type="ORF">ABW16_15545</name>
</gene>
<name>A0ABR5FD80_9MYCO</name>
<organism evidence="1 2">
    <name type="scientific">Mycolicibacter heraklionensis</name>
    <dbReference type="NCBI Taxonomy" id="512402"/>
    <lineage>
        <taxon>Bacteria</taxon>
        <taxon>Bacillati</taxon>
        <taxon>Actinomycetota</taxon>
        <taxon>Actinomycetes</taxon>
        <taxon>Mycobacteriales</taxon>
        <taxon>Mycobacteriaceae</taxon>
        <taxon>Mycolicibacter</taxon>
    </lineage>
</organism>